<dbReference type="SMART" id="SM00397">
    <property type="entry name" value="t_SNARE"/>
    <property type="match status" value="1"/>
</dbReference>
<dbReference type="InterPro" id="IPR000727">
    <property type="entry name" value="T_SNARE_dom"/>
</dbReference>
<dbReference type="GO" id="GO:0012505">
    <property type="term" value="C:endomembrane system"/>
    <property type="evidence" value="ECO:0007669"/>
    <property type="project" value="TreeGrafter"/>
</dbReference>
<evidence type="ECO:0000256" key="2">
    <source>
        <dbReference type="ARBA" id="ARBA00009063"/>
    </source>
</evidence>
<dbReference type="EMBL" id="JOWA01000099">
    <property type="protein sequence ID" value="KEZ42404.1"/>
    <property type="molecule type" value="Genomic_DNA"/>
</dbReference>
<feature type="region of interest" description="Disordered" evidence="8">
    <location>
        <begin position="1"/>
        <end position="65"/>
    </location>
</feature>
<dbReference type="PROSITE" id="PS50192">
    <property type="entry name" value="T_SNARE"/>
    <property type="match status" value="1"/>
</dbReference>
<feature type="region of interest" description="Disordered" evidence="8">
    <location>
        <begin position="363"/>
        <end position="395"/>
    </location>
</feature>
<dbReference type="GeneID" id="27724659"/>
<dbReference type="Pfam" id="PF05739">
    <property type="entry name" value="SNARE"/>
    <property type="match status" value="1"/>
</dbReference>
<dbReference type="GO" id="GO:0031201">
    <property type="term" value="C:SNARE complex"/>
    <property type="evidence" value="ECO:0007669"/>
    <property type="project" value="TreeGrafter"/>
</dbReference>
<dbReference type="InterPro" id="IPR045242">
    <property type="entry name" value="Syntaxin"/>
</dbReference>
<keyword evidence="12" id="KW-1185">Reference proteome</keyword>
<dbReference type="HOGENOM" id="CLU_042423_0_2_1"/>
<organism evidence="11 12">
    <name type="scientific">Pseudallescheria apiosperma</name>
    <name type="common">Scedosporium apiospermum</name>
    <dbReference type="NCBI Taxonomy" id="563466"/>
    <lineage>
        <taxon>Eukaryota</taxon>
        <taxon>Fungi</taxon>
        <taxon>Dikarya</taxon>
        <taxon>Ascomycota</taxon>
        <taxon>Pezizomycotina</taxon>
        <taxon>Sordariomycetes</taxon>
        <taxon>Hypocreomycetidae</taxon>
        <taxon>Microascales</taxon>
        <taxon>Microascaceae</taxon>
        <taxon>Scedosporium</taxon>
    </lineage>
</organism>
<dbReference type="Gene3D" id="1.20.58.70">
    <property type="match status" value="1"/>
</dbReference>
<feature type="coiled-coil region" evidence="7">
    <location>
        <begin position="106"/>
        <end position="133"/>
    </location>
</feature>
<reference evidence="11 12" key="1">
    <citation type="journal article" date="2014" name="Genome Announc.">
        <title>Draft genome sequence of the pathogenic fungus Scedosporium apiospermum.</title>
        <authorList>
            <person name="Vandeputte P."/>
            <person name="Ghamrawi S."/>
            <person name="Rechenmann M."/>
            <person name="Iltis A."/>
            <person name="Giraud S."/>
            <person name="Fleury M."/>
            <person name="Thornton C."/>
            <person name="Delhaes L."/>
            <person name="Meyer W."/>
            <person name="Papon N."/>
            <person name="Bouchara J.P."/>
        </authorList>
    </citation>
    <scope>NUCLEOTIDE SEQUENCE [LARGE SCALE GENOMIC DNA]</scope>
    <source>
        <strain evidence="11 12">IHEM 14462</strain>
    </source>
</reference>
<dbReference type="PANTHER" id="PTHR19957:SF380">
    <property type="entry name" value="SYNTAXIN FAMILY PROTEIN"/>
    <property type="match status" value="1"/>
</dbReference>
<evidence type="ECO:0000256" key="6">
    <source>
        <dbReference type="ARBA" id="ARBA00023136"/>
    </source>
</evidence>
<keyword evidence="5 7" id="KW-0175">Coiled coil</keyword>
<dbReference type="GO" id="GO:0006886">
    <property type="term" value="P:intracellular protein transport"/>
    <property type="evidence" value="ECO:0007669"/>
    <property type="project" value="TreeGrafter"/>
</dbReference>
<evidence type="ECO:0000313" key="11">
    <source>
        <dbReference type="EMBL" id="KEZ42404.1"/>
    </source>
</evidence>
<evidence type="ECO:0000256" key="7">
    <source>
        <dbReference type="SAM" id="Coils"/>
    </source>
</evidence>
<feature type="coiled-coil region" evidence="7">
    <location>
        <begin position="288"/>
        <end position="315"/>
    </location>
</feature>
<accession>A0A084G4Z2</accession>
<sequence>MSNYGYGRPNPFDDRESPAPGGGYGGPVRPPQASFGQGPSPYGGQRNNNNYGGGNNVEMSNLPSNNGYGGNGGGYGGRNDGGYGGGNNGGYGGGNGGGSTSILDECSEIDRGIEEVERNLNQLRNLHRAALNDTDTSGGSRVNRELDGLSSDTMTLYRSLVERVRKIKSNPASRQGVNSRQVERIDGRLKNAIRQYQEIDADFRRETQAQIARQYRIVKPNATEDEVAAAVDGADGGQVFTQALMQSNRQGQATATLNNVRDRHAQILKIERQMTELAQLFQDMNTLVVQQEVAVAQIEQKAEEVVENLDKGNEEIVTAVKTARATRRKKWWCLGITVLIIIIIVVAIIAWLAATGRLNTGGGNNNNSNNNNNANTNANTDANNGNTGNTGNTNNAKRGIAVANVEAVSEVLVKTIPHVTRQISETVSRARSIQPGARFRNLQ</sequence>
<dbReference type="GO" id="GO:0005484">
    <property type="term" value="F:SNAP receptor activity"/>
    <property type="evidence" value="ECO:0007669"/>
    <property type="project" value="TreeGrafter"/>
</dbReference>
<dbReference type="Proteomes" id="UP000028545">
    <property type="component" value="Unassembled WGS sequence"/>
</dbReference>
<dbReference type="VEuPathDB" id="FungiDB:SAPIO_CDS5587"/>
<dbReference type="GO" id="GO:0005886">
    <property type="term" value="C:plasma membrane"/>
    <property type="evidence" value="ECO:0007669"/>
    <property type="project" value="TreeGrafter"/>
</dbReference>
<protein>
    <recommendedName>
        <fullName evidence="10">t-SNARE coiled-coil homology domain-containing protein</fullName>
    </recommendedName>
</protein>
<dbReference type="GO" id="GO:0006906">
    <property type="term" value="P:vesicle fusion"/>
    <property type="evidence" value="ECO:0007669"/>
    <property type="project" value="TreeGrafter"/>
</dbReference>
<dbReference type="InterPro" id="IPR010989">
    <property type="entry name" value="SNARE"/>
</dbReference>
<name>A0A084G4Z2_PSEDA</name>
<dbReference type="AlphaFoldDB" id="A0A084G4Z2"/>
<evidence type="ECO:0000256" key="8">
    <source>
        <dbReference type="SAM" id="MobiDB-lite"/>
    </source>
</evidence>
<dbReference type="OMA" id="HPRNAPQ"/>
<dbReference type="SUPFAM" id="SSF47661">
    <property type="entry name" value="t-snare proteins"/>
    <property type="match status" value="1"/>
</dbReference>
<comment type="subcellular location">
    <subcellularLocation>
        <location evidence="1">Membrane</location>
        <topology evidence="1">Single-pass type IV membrane protein</topology>
    </subcellularLocation>
</comment>
<dbReference type="InterPro" id="IPR006011">
    <property type="entry name" value="Syntaxin_N"/>
</dbReference>
<dbReference type="Pfam" id="PF00804">
    <property type="entry name" value="Syntaxin"/>
    <property type="match status" value="1"/>
</dbReference>
<evidence type="ECO:0000256" key="9">
    <source>
        <dbReference type="SAM" id="Phobius"/>
    </source>
</evidence>
<evidence type="ECO:0000256" key="3">
    <source>
        <dbReference type="ARBA" id="ARBA00022692"/>
    </source>
</evidence>
<dbReference type="CDD" id="cd15849">
    <property type="entry name" value="SNARE_Sso1"/>
    <property type="match status" value="1"/>
</dbReference>
<keyword evidence="3 9" id="KW-0812">Transmembrane</keyword>
<evidence type="ECO:0000313" key="12">
    <source>
        <dbReference type="Proteomes" id="UP000028545"/>
    </source>
</evidence>
<comment type="caution">
    <text evidence="11">The sequence shown here is derived from an EMBL/GenBank/DDBJ whole genome shotgun (WGS) entry which is preliminary data.</text>
</comment>
<evidence type="ECO:0000256" key="5">
    <source>
        <dbReference type="ARBA" id="ARBA00023054"/>
    </source>
</evidence>
<evidence type="ECO:0000259" key="10">
    <source>
        <dbReference type="PROSITE" id="PS50192"/>
    </source>
</evidence>
<dbReference type="FunFam" id="1.20.58.70:FF:000008">
    <property type="entry name" value="Syntaxin family protein"/>
    <property type="match status" value="1"/>
</dbReference>
<gene>
    <name evidence="11" type="ORF">SAPIO_CDS5587</name>
</gene>
<feature type="domain" description="T-SNARE coiled-coil homology" evidence="10">
    <location>
        <begin position="257"/>
        <end position="319"/>
    </location>
</feature>
<dbReference type="GO" id="GO:0000149">
    <property type="term" value="F:SNARE binding"/>
    <property type="evidence" value="ECO:0007669"/>
    <property type="project" value="TreeGrafter"/>
</dbReference>
<feature type="transmembrane region" description="Helical" evidence="9">
    <location>
        <begin position="331"/>
        <end position="354"/>
    </location>
</feature>
<dbReference type="GO" id="GO:0048278">
    <property type="term" value="P:vesicle docking"/>
    <property type="evidence" value="ECO:0007669"/>
    <property type="project" value="TreeGrafter"/>
</dbReference>
<comment type="similarity">
    <text evidence="2">Belongs to the syntaxin family.</text>
</comment>
<feature type="compositionally biased region" description="Low complexity" evidence="8">
    <location>
        <begin position="365"/>
        <end position="395"/>
    </location>
</feature>
<evidence type="ECO:0000256" key="1">
    <source>
        <dbReference type="ARBA" id="ARBA00004211"/>
    </source>
</evidence>
<dbReference type="GO" id="GO:0006887">
    <property type="term" value="P:exocytosis"/>
    <property type="evidence" value="ECO:0007669"/>
    <property type="project" value="TreeGrafter"/>
</dbReference>
<keyword evidence="4 9" id="KW-1133">Transmembrane helix</keyword>
<evidence type="ECO:0000256" key="4">
    <source>
        <dbReference type="ARBA" id="ARBA00022989"/>
    </source>
</evidence>
<dbReference type="RefSeq" id="XP_016642203.1">
    <property type="nucleotide sequence ID" value="XM_016787888.1"/>
</dbReference>
<dbReference type="OrthoDB" id="10255013at2759"/>
<keyword evidence="6 9" id="KW-0472">Membrane</keyword>
<dbReference type="KEGG" id="sapo:SAPIO_CDS5587"/>
<proteinExistence type="inferred from homology"/>
<dbReference type="PANTHER" id="PTHR19957">
    <property type="entry name" value="SYNTAXIN"/>
    <property type="match status" value="1"/>
</dbReference>